<evidence type="ECO:0000313" key="2">
    <source>
        <dbReference type="Proteomes" id="UP000830055"/>
    </source>
</evidence>
<proteinExistence type="predicted"/>
<evidence type="ECO:0000313" key="1">
    <source>
        <dbReference type="EMBL" id="BDD86978.1"/>
    </source>
</evidence>
<gene>
    <name evidence="1" type="ORF">DPPLL_13430</name>
</gene>
<dbReference type="EMBL" id="AP025516">
    <property type="protein sequence ID" value="BDD86978.1"/>
    <property type="molecule type" value="Genomic_DNA"/>
</dbReference>
<accession>A0ABM7W7X5</accession>
<organism evidence="1 2">
    <name type="scientific">Desulfofustis limnaeus</name>
    <dbReference type="NCBI Taxonomy" id="2740163"/>
    <lineage>
        <taxon>Bacteria</taxon>
        <taxon>Pseudomonadati</taxon>
        <taxon>Thermodesulfobacteriota</taxon>
        <taxon>Desulfobulbia</taxon>
        <taxon>Desulfobulbales</taxon>
        <taxon>Desulfocapsaceae</taxon>
        <taxon>Desulfofustis</taxon>
    </lineage>
</organism>
<protein>
    <submittedName>
        <fullName evidence="1">Uncharacterized protein</fullName>
    </submittedName>
</protein>
<dbReference type="Proteomes" id="UP000830055">
    <property type="component" value="Chromosome"/>
</dbReference>
<keyword evidence="2" id="KW-1185">Reference proteome</keyword>
<sequence>MTSRWRTGIGRLNGELTRRHAGLKIPVIMGRGAFAWRAEANTFSETNCARKWMAG</sequence>
<name>A0ABM7W7X5_9BACT</name>
<reference evidence="1 2" key="1">
    <citation type="submission" date="2022-01" db="EMBL/GenBank/DDBJ databases">
        <title>Desulfofustis limnae sp. nov., a novel mesophilic sulfate-reducing bacterium isolated from marsh soil.</title>
        <authorList>
            <person name="Watanabe M."/>
            <person name="Takahashi A."/>
            <person name="Kojima H."/>
            <person name="Fukui M."/>
        </authorList>
    </citation>
    <scope>NUCLEOTIDE SEQUENCE [LARGE SCALE GENOMIC DNA]</scope>
    <source>
        <strain evidence="1 2">PPLL</strain>
    </source>
</reference>